<comment type="caution">
    <text evidence="2">The sequence shown here is derived from an EMBL/GenBank/DDBJ whole genome shotgun (WGS) entry which is preliminary data.</text>
</comment>
<dbReference type="Proteomes" id="UP000315711">
    <property type="component" value="Unassembled WGS sequence"/>
</dbReference>
<feature type="transmembrane region" description="Helical" evidence="1">
    <location>
        <begin position="72"/>
        <end position="91"/>
    </location>
</feature>
<proteinExistence type="predicted"/>
<sequence>MIMDLPKIITYTMIAYISISIIFVLLSKDEQFIKLVKFVLSLCASWLLSFIIVWVFFNLLIENQISEFVFDISVYFIPYLAFICFQYYIYYP</sequence>
<feature type="transmembrane region" description="Helical" evidence="1">
    <location>
        <begin position="38"/>
        <end position="60"/>
    </location>
</feature>
<evidence type="ECO:0000313" key="3">
    <source>
        <dbReference type="Proteomes" id="UP000315711"/>
    </source>
</evidence>
<keyword evidence="1" id="KW-0472">Membrane</keyword>
<feature type="transmembrane region" description="Helical" evidence="1">
    <location>
        <begin position="6"/>
        <end position="26"/>
    </location>
</feature>
<keyword evidence="1" id="KW-0812">Transmembrane</keyword>
<organism evidence="2 3">
    <name type="scientific">Halalkalibacter nanhaiisediminis</name>
    <dbReference type="NCBI Taxonomy" id="688079"/>
    <lineage>
        <taxon>Bacteria</taxon>
        <taxon>Bacillati</taxon>
        <taxon>Bacillota</taxon>
        <taxon>Bacilli</taxon>
        <taxon>Bacillales</taxon>
        <taxon>Bacillaceae</taxon>
        <taxon>Halalkalibacter</taxon>
    </lineage>
</organism>
<evidence type="ECO:0000256" key="1">
    <source>
        <dbReference type="SAM" id="Phobius"/>
    </source>
</evidence>
<keyword evidence="1" id="KW-1133">Transmembrane helix</keyword>
<accession>A0A562QUQ1</accession>
<dbReference type="EMBL" id="VLKZ01000001">
    <property type="protein sequence ID" value="TWI60034.1"/>
    <property type="molecule type" value="Genomic_DNA"/>
</dbReference>
<keyword evidence="3" id="KW-1185">Reference proteome</keyword>
<dbReference type="AlphaFoldDB" id="A0A562QUQ1"/>
<reference evidence="2 3" key="1">
    <citation type="journal article" date="2015" name="Stand. Genomic Sci.">
        <title>Genomic Encyclopedia of Bacterial and Archaeal Type Strains, Phase III: the genomes of soil and plant-associated and newly described type strains.</title>
        <authorList>
            <person name="Whitman W.B."/>
            <person name="Woyke T."/>
            <person name="Klenk H.P."/>
            <person name="Zhou Y."/>
            <person name="Lilburn T.G."/>
            <person name="Beck B.J."/>
            <person name="De Vos P."/>
            <person name="Vandamme P."/>
            <person name="Eisen J.A."/>
            <person name="Garrity G."/>
            <person name="Hugenholtz P."/>
            <person name="Kyrpides N.C."/>
        </authorList>
    </citation>
    <scope>NUCLEOTIDE SEQUENCE [LARGE SCALE GENOMIC DNA]</scope>
    <source>
        <strain evidence="2 3">CGMCC 1.10116</strain>
    </source>
</reference>
<protein>
    <submittedName>
        <fullName evidence="2">Uncharacterized protein</fullName>
    </submittedName>
</protein>
<gene>
    <name evidence="2" type="ORF">IQ10_00458</name>
</gene>
<evidence type="ECO:0000313" key="2">
    <source>
        <dbReference type="EMBL" id="TWI60034.1"/>
    </source>
</evidence>
<name>A0A562QUQ1_9BACI</name>